<reference evidence="2 3" key="1">
    <citation type="submission" date="2024-02" db="EMBL/GenBank/DDBJ databases">
        <title>Chromosome-scale genome assembly of the rough periwinkle Littorina saxatilis.</title>
        <authorList>
            <person name="De Jode A."/>
            <person name="Faria R."/>
            <person name="Formenti G."/>
            <person name="Sims Y."/>
            <person name="Smith T.P."/>
            <person name="Tracey A."/>
            <person name="Wood J.M.D."/>
            <person name="Zagrodzka Z.B."/>
            <person name="Johannesson K."/>
            <person name="Butlin R.K."/>
            <person name="Leder E.H."/>
        </authorList>
    </citation>
    <scope>NUCLEOTIDE SEQUENCE [LARGE SCALE GENOMIC DNA]</scope>
    <source>
        <strain evidence="2">Snail1</strain>
        <tissue evidence="2">Muscle</tissue>
    </source>
</reference>
<dbReference type="EMBL" id="JBAMIC010000013">
    <property type="protein sequence ID" value="KAK7097579.1"/>
    <property type="molecule type" value="Genomic_DNA"/>
</dbReference>
<gene>
    <name evidence="2" type="ORF">V1264_004532</name>
</gene>
<evidence type="ECO:0000256" key="1">
    <source>
        <dbReference type="SAM" id="MobiDB-lite"/>
    </source>
</evidence>
<evidence type="ECO:0000313" key="3">
    <source>
        <dbReference type="Proteomes" id="UP001374579"/>
    </source>
</evidence>
<comment type="caution">
    <text evidence="2">The sequence shown here is derived from an EMBL/GenBank/DDBJ whole genome shotgun (WGS) entry which is preliminary data.</text>
</comment>
<proteinExistence type="predicted"/>
<keyword evidence="3" id="KW-1185">Reference proteome</keyword>
<organism evidence="2 3">
    <name type="scientific">Littorina saxatilis</name>
    <dbReference type="NCBI Taxonomy" id="31220"/>
    <lineage>
        <taxon>Eukaryota</taxon>
        <taxon>Metazoa</taxon>
        <taxon>Spiralia</taxon>
        <taxon>Lophotrochozoa</taxon>
        <taxon>Mollusca</taxon>
        <taxon>Gastropoda</taxon>
        <taxon>Caenogastropoda</taxon>
        <taxon>Littorinimorpha</taxon>
        <taxon>Littorinoidea</taxon>
        <taxon>Littorinidae</taxon>
        <taxon>Littorina</taxon>
    </lineage>
</organism>
<name>A0AAN9G7J1_9CAEN</name>
<feature type="compositionally biased region" description="Acidic residues" evidence="1">
    <location>
        <begin position="478"/>
        <end position="519"/>
    </location>
</feature>
<evidence type="ECO:0000313" key="2">
    <source>
        <dbReference type="EMBL" id="KAK7097579.1"/>
    </source>
</evidence>
<feature type="region of interest" description="Disordered" evidence="1">
    <location>
        <begin position="388"/>
        <end position="414"/>
    </location>
</feature>
<accession>A0AAN9G7J1</accession>
<protein>
    <submittedName>
        <fullName evidence="2">Uncharacterized protein</fullName>
    </submittedName>
</protein>
<feature type="region of interest" description="Disordered" evidence="1">
    <location>
        <begin position="453"/>
        <end position="526"/>
    </location>
</feature>
<dbReference type="Proteomes" id="UP001374579">
    <property type="component" value="Unassembled WGS sequence"/>
</dbReference>
<sequence length="591" mass="68061">MANVGDEPEQEFILVEGLEKIKDETSELTDAQKEEEKKIVGLLNTEYQGQKDEQTNKSIMRLRQQFVHVHGTLGGERAVDAVMAMKGAQMAQHGMTVCVLNLNFLKRLQTRALFTFVKENLLKEDPKAYALVFLKIQEEDADEVDRKSMLDDLQDKAEDAPLFVLTDETCKEAERIDDVITDLTQTKARFHFWSSSAFAHGTPDAARRYRLASQQECPATVRQVMDMIDIDDDDVDITGPHHVPLRRVIFPFGDDDENKYNIRLHLDELPVRLISHNRTHEERDVWECEKCGQLLATYLHDDIGIGKTGLDFNEVFIVGSITRFESSVSISGLQVSLLDKDIVSEVLFCRRAVKIQDILKTMNKIVVSDSVSMRGVDKKIVIVIPSPREQEQQDQIEKEMRERKQREEQEEKEMLLAEEQRAAEKERLEKELAIFPRPIPINPDDEDVLYRREHKTGDDPDGANEFIRKDPVSGTLEGNEEEEEDDEDSEEEDDEEEEGDLENLSDDDVDFSAIPEEEIPLPPRRPRFHELPARLRYSAASHQGLLRRAINSLNRFDKDMILDLFTDAPRHAVVFHFAEDDYQLEPEMEEE</sequence>
<dbReference type="AlphaFoldDB" id="A0AAN9G7J1"/>